<proteinExistence type="predicted"/>
<name>A0A0A8YI98_ARUDO</name>
<organism evidence="1">
    <name type="scientific">Arundo donax</name>
    <name type="common">Giant reed</name>
    <name type="synonym">Donax arundinaceus</name>
    <dbReference type="NCBI Taxonomy" id="35708"/>
    <lineage>
        <taxon>Eukaryota</taxon>
        <taxon>Viridiplantae</taxon>
        <taxon>Streptophyta</taxon>
        <taxon>Embryophyta</taxon>
        <taxon>Tracheophyta</taxon>
        <taxon>Spermatophyta</taxon>
        <taxon>Magnoliopsida</taxon>
        <taxon>Liliopsida</taxon>
        <taxon>Poales</taxon>
        <taxon>Poaceae</taxon>
        <taxon>PACMAD clade</taxon>
        <taxon>Arundinoideae</taxon>
        <taxon>Arundineae</taxon>
        <taxon>Arundo</taxon>
    </lineage>
</organism>
<evidence type="ECO:0000313" key="1">
    <source>
        <dbReference type="EMBL" id="JAD25203.1"/>
    </source>
</evidence>
<protein>
    <submittedName>
        <fullName evidence="1">Uncharacterized protein</fullName>
    </submittedName>
</protein>
<dbReference type="EMBL" id="GBRH01272692">
    <property type="protein sequence ID" value="JAD25203.1"/>
    <property type="molecule type" value="Transcribed_RNA"/>
</dbReference>
<reference evidence="1" key="2">
    <citation type="journal article" date="2015" name="Data Brief">
        <title>Shoot transcriptome of the giant reed, Arundo donax.</title>
        <authorList>
            <person name="Barrero R.A."/>
            <person name="Guerrero F.D."/>
            <person name="Moolhuijzen P."/>
            <person name="Goolsby J.A."/>
            <person name="Tidwell J."/>
            <person name="Bellgard S.E."/>
            <person name="Bellgard M.I."/>
        </authorList>
    </citation>
    <scope>NUCLEOTIDE SEQUENCE</scope>
    <source>
        <tissue evidence="1">Shoot tissue taken approximately 20 cm above the soil surface</tissue>
    </source>
</reference>
<dbReference type="AlphaFoldDB" id="A0A0A8YI98"/>
<accession>A0A0A8YI98</accession>
<sequence>MAHSSSPNAIELGVQLTKLASVLITLIWTKPDRPTSSDFLHYFT</sequence>
<reference evidence="1" key="1">
    <citation type="submission" date="2014-09" db="EMBL/GenBank/DDBJ databases">
        <authorList>
            <person name="Magalhaes I.L.F."/>
            <person name="Oliveira U."/>
            <person name="Santos F.R."/>
            <person name="Vidigal T.H.D.A."/>
            <person name="Brescovit A.D."/>
            <person name="Santos A.J."/>
        </authorList>
    </citation>
    <scope>NUCLEOTIDE SEQUENCE</scope>
    <source>
        <tissue evidence="1">Shoot tissue taken approximately 20 cm above the soil surface</tissue>
    </source>
</reference>